<proteinExistence type="predicted"/>
<sequence>MQERRVQSESTPDSEFQIETDGCLLFRGRVCVPKSLELIQKILNEAYNGNMSMHPGSNKVYNPVTIPEWKWERITMDFVSGLPLSPKKKDVIWIEILGLHLDSRASCKKLWFEGNWERYRSDPSHVISSTELEIQPDMTYGEEPIKILARETKELRNKKVALVKVLWQRHSIEEAT</sequence>
<evidence type="ECO:0000313" key="1">
    <source>
        <dbReference type="EMBL" id="KAA3465705.1"/>
    </source>
</evidence>
<dbReference type="Proteomes" id="UP000325315">
    <property type="component" value="Unassembled WGS sequence"/>
</dbReference>
<dbReference type="PANTHER" id="PTHR46148">
    <property type="entry name" value="CHROMO DOMAIN-CONTAINING PROTEIN"/>
    <property type="match status" value="1"/>
</dbReference>
<dbReference type="OrthoDB" id="95964at2759"/>
<comment type="caution">
    <text evidence="1">The sequence shown here is derived from an EMBL/GenBank/DDBJ whole genome shotgun (WGS) entry which is preliminary data.</text>
</comment>
<dbReference type="PANTHER" id="PTHR46148:SF44">
    <property type="entry name" value="GAG-POL POLYPROTEIN"/>
    <property type="match status" value="1"/>
</dbReference>
<name>A0A5B6V978_9ROSI</name>
<keyword evidence="2" id="KW-1185">Reference proteome</keyword>
<reference evidence="2" key="1">
    <citation type="journal article" date="2019" name="Plant Biotechnol. J.">
        <title>Genome sequencing of the Australian wild diploid species Gossypium australe highlights disease resistance and delayed gland morphogenesis.</title>
        <authorList>
            <person name="Cai Y."/>
            <person name="Cai X."/>
            <person name="Wang Q."/>
            <person name="Wang P."/>
            <person name="Zhang Y."/>
            <person name="Cai C."/>
            <person name="Xu Y."/>
            <person name="Wang K."/>
            <person name="Zhou Z."/>
            <person name="Wang C."/>
            <person name="Geng S."/>
            <person name="Li B."/>
            <person name="Dong Q."/>
            <person name="Hou Y."/>
            <person name="Wang H."/>
            <person name="Ai P."/>
            <person name="Liu Z."/>
            <person name="Yi F."/>
            <person name="Sun M."/>
            <person name="An G."/>
            <person name="Cheng J."/>
            <person name="Zhang Y."/>
            <person name="Shi Q."/>
            <person name="Xie Y."/>
            <person name="Shi X."/>
            <person name="Chang Y."/>
            <person name="Huang F."/>
            <person name="Chen Y."/>
            <person name="Hong S."/>
            <person name="Mi L."/>
            <person name="Sun Q."/>
            <person name="Zhang L."/>
            <person name="Zhou B."/>
            <person name="Peng R."/>
            <person name="Zhang X."/>
            <person name="Liu F."/>
        </authorList>
    </citation>
    <scope>NUCLEOTIDE SEQUENCE [LARGE SCALE GENOMIC DNA]</scope>
    <source>
        <strain evidence="2">cv. PA1801</strain>
    </source>
</reference>
<accession>A0A5B6V978</accession>
<dbReference type="EMBL" id="SMMG02000007">
    <property type="protein sequence ID" value="KAA3465705.1"/>
    <property type="molecule type" value="Genomic_DNA"/>
</dbReference>
<protein>
    <submittedName>
        <fullName evidence="1">Integrase</fullName>
    </submittedName>
</protein>
<evidence type="ECO:0000313" key="2">
    <source>
        <dbReference type="Proteomes" id="UP000325315"/>
    </source>
</evidence>
<gene>
    <name evidence="1" type="ORF">EPI10_000848</name>
</gene>
<dbReference type="AlphaFoldDB" id="A0A5B6V978"/>
<organism evidence="1 2">
    <name type="scientific">Gossypium australe</name>
    <dbReference type="NCBI Taxonomy" id="47621"/>
    <lineage>
        <taxon>Eukaryota</taxon>
        <taxon>Viridiplantae</taxon>
        <taxon>Streptophyta</taxon>
        <taxon>Embryophyta</taxon>
        <taxon>Tracheophyta</taxon>
        <taxon>Spermatophyta</taxon>
        <taxon>Magnoliopsida</taxon>
        <taxon>eudicotyledons</taxon>
        <taxon>Gunneridae</taxon>
        <taxon>Pentapetalae</taxon>
        <taxon>rosids</taxon>
        <taxon>malvids</taxon>
        <taxon>Malvales</taxon>
        <taxon>Malvaceae</taxon>
        <taxon>Malvoideae</taxon>
        <taxon>Gossypium</taxon>
    </lineage>
</organism>